<proteinExistence type="predicted"/>
<dbReference type="Proteomes" id="UP001550348">
    <property type="component" value="Unassembled WGS sequence"/>
</dbReference>
<feature type="non-terminal residue" evidence="2">
    <location>
        <position position="1"/>
    </location>
</feature>
<gene>
    <name evidence="2" type="ORF">ABZ071_22090</name>
</gene>
<evidence type="ECO:0000313" key="3">
    <source>
        <dbReference type="Proteomes" id="UP001550348"/>
    </source>
</evidence>
<keyword evidence="3" id="KW-1185">Reference proteome</keyword>
<evidence type="ECO:0000256" key="1">
    <source>
        <dbReference type="SAM" id="MobiDB-lite"/>
    </source>
</evidence>
<evidence type="ECO:0000313" key="2">
    <source>
        <dbReference type="EMBL" id="MEU0154561.1"/>
    </source>
</evidence>
<accession>A0ABV2VP30</accession>
<reference evidence="2 3" key="1">
    <citation type="submission" date="2024-06" db="EMBL/GenBank/DDBJ databases">
        <title>The Natural Products Discovery Center: Release of the First 8490 Sequenced Strains for Exploring Actinobacteria Biosynthetic Diversity.</title>
        <authorList>
            <person name="Kalkreuter E."/>
            <person name="Kautsar S.A."/>
            <person name="Yang D."/>
            <person name="Bader C.D."/>
            <person name="Teijaro C.N."/>
            <person name="Fluegel L."/>
            <person name="Davis C.M."/>
            <person name="Simpson J.R."/>
            <person name="Lauterbach L."/>
            <person name="Steele A.D."/>
            <person name="Gui C."/>
            <person name="Meng S."/>
            <person name="Li G."/>
            <person name="Viehrig K."/>
            <person name="Ye F."/>
            <person name="Su P."/>
            <person name="Kiefer A.F."/>
            <person name="Nichols A."/>
            <person name="Cepeda A.J."/>
            <person name="Yan W."/>
            <person name="Fan B."/>
            <person name="Jiang Y."/>
            <person name="Adhikari A."/>
            <person name="Zheng C.-J."/>
            <person name="Schuster L."/>
            <person name="Cowan T.M."/>
            <person name="Smanski M.J."/>
            <person name="Chevrette M.G."/>
            <person name="De Carvalho L.P.S."/>
            <person name="Shen B."/>
        </authorList>
    </citation>
    <scope>NUCLEOTIDE SEQUENCE [LARGE SCALE GENOMIC DNA]</scope>
    <source>
        <strain evidence="2 3">NPDC006286</strain>
    </source>
</reference>
<feature type="region of interest" description="Disordered" evidence="1">
    <location>
        <begin position="18"/>
        <end position="59"/>
    </location>
</feature>
<protein>
    <submittedName>
        <fullName evidence="2">Uncharacterized protein</fullName>
    </submittedName>
</protein>
<name>A0ABV2VP30_9ACTN</name>
<sequence length="59" mass="6089">QSAGARLVVAIAMAAYTKGKARPSRPPVDAADRSPPRGVDRVTRADARRPPGGPVPGSR</sequence>
<dbReference type="RefSeq" id="WP_355666250.1">
    <property type="nucleotide sequence ID" value="NZ_JBEXRX010000074.1"/>
</dbReference>
<dbReference type="EMBL" id="JBEXRX010000074">
    <property type="protein sequence ID" value="MEU0154561.1"/>
    <property type="molecule type" value="Genomic_DNA"/>
</dbReference>
<feature type="compositionally biased region" description="Basic and acidic residues" evidence="1">
    <location>
        <begin position="30"/>
        <end position="49"/>
    </location>
</feature>
<comment type="caution">
    <text evidence="2">The sequence shown here is derived from an EMBL/GenBank/DDBJ whole genome shotgun (WGS) entry which is preliminary data.</text>
</comment>
<organism evidence="2 3">
    <name type="scientific">Micromonospora fulviviridis</name>
    <dbReference type="NCBI Taxonomy" id="47860"/>
    <lineage>
        <taxon>Bacteria</taxon>
        <taxon>Bacillati</taxon>
        <taxon>Actinomycetota</taxon>
        <taxon>Actinomycetes</taxon>
        <taxon>Micromonosporales</taxon>
        <taxon>Micromonosporaceae</taxon>
        <taxon>Micromonospora</taxon>
    </lineage>
</organism>